<comment type="subcellular location">
    <subcellularLocation>
        <location evidence="1">Nucleus inner membrane</location>
        <topology evidence="1">Multi-pass membrane protein</topology>
    </subcellularLocation>
</comment>
<dbReference type="GO" id="GO:0030473">
    <property type="term" value="P:nuclear migration along microtubule"/>
    <property type="evidence" value="ECO:0007669"/>
    <property type="project" value="TreeGrafter"/>
</dbReference>
<dbReference type="InterPro" id="IPR018617">
    <property type="entry name" value="Ima1_N"/>
</dbReference>
<dbReference type="EMBL" id="LR899013">
    <property type="protein sequence ID" value="CAD7090809.1"/>
    <property type="molecule type" value="Genomic_DNA"/>
</dbReference>
<accession>A0A7R8V1L5</accession>
<dbReference type="PANTHER" id="PTHR28646">
    <property type="entry name" value="TRANSMEMBRANE PROTEIN 201"/>
    <property type="match status" value="1"/>
</dbReference>
<keyword evidence="10" id="KW-1185">Reference proteome</keyword>
<protein>
    <recommendedName>
        <fullName evidence="8">Ima1 N-terminal domain-containing protein</fullName>
    </recommendedName>
</protein>
<keyword evidence="5 7" id="KW-0472">Membrane</keyword>
<feature type="transmembrane region" description="Helical" evidence="7">
    <location>
        <begin position="12"/>
        <end position="30"/>
    </location>
</feature>
<feature type="transmembrane region" description="Helical" evidence="7">
    <location>
        <begin position="333"/>
        <end position="350"/>
    </location>
</feature>
<dbReference type="GO" id="GO:0005521">
    <property type="term" value="F:lamin binding"/>
    <property type="evidence" value="ECO:0007669"/>
    <property type="project" value="TreeGrafter"/>
</dbReference>
<keyword evidence="4 7" id="KW-1133">Transmembrane helix</keyword>
<feature type="transmembrane region" description="Helical" evidence="7">
    <location>
        <begin position="276"/>
        <end position="293"/>
    </location>
</feature>
<dbReference type="AlphaFoldDB" id="A0A7R8V1L5"/>
<dbReference type="Proteomes" id="UP000594454">
    <property type="component" value="Chromosome 5"/>
</dbReference>
<evidence type="ECO:0000313" key="10">
    <source>
        <dbReference type="Proteomes" id="UP000594454"/>
    </source>
</evidence>
<comment type="similarity">
    <text evidence="2">Belongs to the TMEM201 family.</text>
</comment>
<evidence type="ECO:0000256" key="4">
    <source>
        <dbReference type="ARBA" id="ARBA00022989"/>
    </source>
</evidence>
<evidence type="ECO:0000259" key="8">
    <source>
        <dbReference type="Pfam" id="PF09779"/>
    </source>
</evidence>
<evidence type="ECO:0000256" key="1">
    <source>
        <dbReference type="ARBA" id="ARBA00004473"/>
    </source>
</evidence>
<gene>
    <name evidence="9" type="ORF">HERILL_LOCUS13267</name>
</gene>
<dbReference type="InParanoid" id="A0A7R8V1L5"/>
<dbReference type="GO" id="GO:0005637">
    <property type="term" value="C:nuclear inner membrane"/>
    <property type="evidence" value="ECO:0007669"/>
    <property type="project" value="UniProtKB-SubCell"/>
</dbReference>
<keyword evidence="6" id="KW-0539">Nucleus</keyword>
<evidence type="ECO:0000256" key="5">
    <source>
        <dbReference type="ARBA" id="ARBA00023136"/>
    </source>
</evidence>
<evidence type="ECO:0000256" key="7">
    <source>
        <dbReference type="SAM" id="Phobius"/>
    </source>
</evidence>
<dbReference type="OrthoDB" id="5966927at2759"/>
<feature type="transmembrane region" description="Helical" evidence="7">
    <location>
        <begin position="203"/>
        <end position="221"/>
    </location>
</feature>
<evidence type="ECO:0000256" key="3">
    <source>
        <dbReference type="ARBA" id="ARBA00022692"/>
    </source>
</evidence>
<dbReference type="GO" id="GO:0051015">
    <property type="term" value="F:actin filament binding"/>
    <property type="evidence" value="ECO:0007669"/>
    <property type="project" value="TreeGrafter"/>
</dbReference>
<reference evidence="9 10" key="1">
    <citation type="submission" date="2020-11" db="EMBL/GenBank/DDBJ databases">
        <authorList>
            <person name="Wallbank WR R."/>
            <person name="Pardo Diaz C."/>
            <person name="Kozak K."/>
            <person name="Martin S."/>
            <person name="Jiggins C."/>
            <person name="Moest M."/>
            <person name="Warren A I."/>
            <person name="Generalovic N T."/>
            <person name="Byers J.R.P. K."/>
            <person name="Montejo-Kovacevich G."/>
            <person name="Yen C E."/>
        </authorList>
    </citation>
    <scope>NUCLEOTIDE SEQUENCE [LARGE SCALE GENOMIC DNA]</scope>
</reference>
<feature type="domain" description="Ima1 N-terminal" evidence="8">
    <location>
        <begin position="40"/>
        <end position="157"/>
    </location>
</feature>
<evidence type="ECO:0000256" key="2">
    <source>
        <dbReference type="ARBA" id="ARBA00007600"/>
    </source>
</evidence>
<name>A0A7R8V1L5_HERIL</name>
<dbReference type="Pfam" id="PF09779">
    <property type="entry name" value="Ima1_N"/>
    <property type="match status" value="1"/>
</dbReference>
<dbReference type="InterPro" id="IPR040041">
    <property type="entry name" value="TMEM201"/>
</dbReference>
<evidence type="ECO:0000256" key="6">
    <source>
        <dbReference type="ARBA" id="ARBA00023242"/>
    </source>
</evidence>
<proteinExistence type="inferred from homology"/>
<feature type="transmembrane region" description="Helical" evidence="7">
    <location>
        <begin position="305"/>
        <end position="324"/>
    </location>
</feature>
<dbReference type="PANTHER" id="PTHR28646:SF1">
    <property type="entry name" value="TRANSMEMBRANE PROTEIN 201"/>
    <property type="match status" value="1"/>
</dbReference>
<feature type="transmembrane region" description="Helical" evidence="7">
    <location>
        <begin position="241"/>
        <end position="264"/>
    </location>
</feature>
<sequence>MEAVIASWIHYVSPTFICFVVALLLAKLYIKIRSRFKITVNCWFCNQNARVKYADSNSWDCPNCGQYNGFTDDGDYNRDISSQHLTNNVQFNRQLNSAEGTSADNGLCRQCNDNQLIKVEKLAAFEPENEATFAEEMQAFQETLQETYRLCHQCEKNLRRILAEKKKMVLGLRLAQKGTTKLQNSNKQFTKPSHIRTPTSTKVLKQLTNIILFILAITNWMNVISNLKLNRENLHSTFGPITASIFLVLISHIAALTKVIFKYLNALFNIHLVEKTMLFTRTITILGAYMVGVDLRKWTRAFSDVVYTGIPMTSMFLAFGFHFLEGFKVTRKTYLLALWSAYSCLPGNVFSDGYGVYKVLTSLTILLLSLPLFSRKNQLQRILDDTVNSFHRITSDDYFPDQTSTLMNSTKSITSSLNLSSSSNESYCSMSSNSLNNCRRTLTSSALNLCATPVSAFRSYSTEHLQNTQNSKRLNNPSLKSMSLNAMNTSFTQMPLRSPLHMDDSLNKSFGCSTPNSFVSCATSFASRRNLLSPSHFHPMNNSQYCTGYAEVPQPQHQFYGKTMETAEKRKNFFFNNVIPHETVSRESSQSSGFESLASSNIPSLSEKMYPSQNGLRRSVDRLFTQSELMQNLENFNTCKYPDMRNKPFDVPRPQSPLTPRSNIFQSKIMDFESGDHWVRNSPMDSRESFRSEYYADHAIDRTIKSNAFDLNGMNSYLPPVRKRYNLLGNLKNNFGSGETFSP</sequence>
<dbReference type="FunCoup" id="A0A7R8V1L5">
    <property type="interactions" value="31"/>
</dbReference>
<organism evidence="9 10">
    <name type="scientific">Hermetia illucens</name>
    <name type="common">Black soldier fly</name>
    <dbReference type="NCBI Taxonomy" id="343691"/>
    <lineage>
        <taxon>Eukaryota</taxon>
        <taxon>Metazoa</taxon>
        <taxon>Ecdysozoa</taxon>
        <taxon>Arthropoda</taxon>
        <taxon>Hexapoda</taxon>
        <taxon>Insecta</taxon>
        <taxon>Pterygota</taxon>
        <taxon>Neoptera</taxon>
        <taxon>Endopterygota</taxon>
        <taxon>Diptera</taxon>
        <taxon>Brachycera</taxon>
        <taxon>Stratiomyomorpha</taxon>
        <taxon>Stratiomyidae</taxon>
        <taxon>Hermetiinae</taxon>
        <taxon>Hermetia</taxon>
    </lineage>
</organism>
<keyword evidence="3 7" id="KW-0812">Transmembrane</keyword>
<evidence type="ECO:0000313" key="9">
    <source>
        <dbReference type="EMBL" id="CAD7090809.1"/>
    </source>
</evidence>